<evidence type="ECO:0000256" key="11">
    <source>
        <dbReference type="ARBA" id="ARBA00023242"/>
    </source>
</evidence>
<dbReference type="AlphaFoldDB" id="A0A2P6TY88"/>
<dbReference type="GO" id="GO:0070034">
    <property type="term" value="F:telomerase RNA binding"/>
    <property type="evidence" value="ECO:0007669"/>
    <property type="project" value="TreeGrafter"/>
</dbReference>
<name>A0A2P6TY88_CHLSO</name>
<dbReference type="Pfam" id="PF12009">
    <property type="entry name" value="Telomerase_RBD"/>
    <property type="match status" value="1"/>
</dbReference>
<feature type="compositionally biased region" description="Low complexity" evidence="14">
    <location>
        <begin position="350"/>
        <end position="370"/>
    </location>
</feature>
<dbReference type="InterPro" id="IPR021891">
    <property type="entry name" value="Telomerase_RBD"/>
</dbReference>
<keyword evidence="10 13" id="KW-0695">RNA-directed DNA polymerase</keyword>
<keyword evidence="9 13" id="KW-0779">Telomere</keyword>
<feature type="domain" description="Reverse transcriptase" evidence="15">
    <location>
        <begin position="647"/>
        <end position="1035"/>
    </location>
</feature>
<keyword evidence="17" id="KW-1185">Reference proteome</keyword>
<dbReference type="OrthoDB" id="515288at2759"/>
<evidence type="ECO:0000256" key="5">
    <source>
        <dbReference type="ARBA" id="ARBA00022679"/>
    </source>
</evidence>
<evidence type="ECO:0000256" key="1">
    <source>
        <dbReference type="ARBA" id="ARBA00008001"/>
    </source>
</evidence>
<keyword evidence="8 13" id="KW-0460">Magnesium</keyword>
<dbReference type="PANTHER" id="PTHR12066:SF0">
    <property type="entry name" value="TELOMERASE REVERSE TRANSCRIPTASE"/>
    <property type="match status" value="1"/>
</dbReference>
<evidence type="ECO:0000256" key="13">
    <source>
        <dbReference type="RuleBase" id="RU365061"/>
    </source>
</evidence>
<keyword evidence="7 13" id="KW-0479">Metal-binding</keyword>
<evidence type="ECO:0000313" key="16">
    <source>
        <dbReference type="EMBL" id="PRW59018.1"/>
    </source>
</evidence>
<dbReference type="Pfam" id="PF21399">
    <property type="entry name" value="TERT_C"/>
    <property type="match status" value="1"/>
</dbReference>
<evidence type="ECO:0000256" key="6">
    <source>
        <dbReference type="ARBA" id="ARBA00022695"/>
    </source>
</evidence>
<evidence type="ECO:0000313" key="17">
    <source>
        <dbReference type="Proteomes" id="UP000239899"/>
    </source>
</evidence>
<dbReference type="InterPro" id="IPR003545">
    <property type="entry name" value="Telomerase_RT"/>
</dbReference>
<sequence>MAPRQRADCGGRAPVGPPPLLARLYGEGNVLCLRELLLRLGASSRDAAALPAALVQPHDHADYSQALLKHTWCVLRPGAPVLKDGFSLSQAANQQQLIGRAVEALLKSDQQRKAAGGSSGWGGINVLCYGFRKRRPAAGGRSVPGMGLTTSEAFHHNSTTASLSSPAWQLLLSRIGNTLMLYLLTHASMFAELPNACCLQLSGPPIGQVARAWRKDAPAAVAAAATRLLAGAAAAAAGDSRSAGQGPEAAAVAGAAGAAAGQQQPQTQAQSGSSFRVQEAASQPAAAMDQDGGAPVQGAGDAEGPEARSAGSAEQPQHQQKEQEQAAPAAQQGKKAARPSSWQRRRAAKQRAQQEAQQAGQQRQQAALDAGGEGAADGMQVDGLTTQHMLHKLRGAKQAERALYAAIFDPKHNPVGRAGASFGAVHSLVPPPARRVPAKHRHLLPLLRQLIVRAGKCPFGLLLQHHCPLPPQLRQQQQQLVRCTVPEALLGDPRNRRALRNALSRFVRLRRYEQLSVHQILQGVRLSGLPWLQAQTKQQQQAEQPQPTPQQPQQGEQQQAGQPLQQQQRQQRTCPTQHAAQQRMLALWLGWLFAVLVAPLLRAHFYCTESEAYRQQVFYYRKPVWAALARAATEELRERQFAPLSDQQALAILQGRKLGVARLRLLPKRTGMRFIVNLGRASTVRFPGAKLRTGPGGKRRQRAPAVKLEFRPVNSLLQGVYQVLRYEASCQPHLLGASVFGHNDAFCRLQPFLRKWRAASEAAAAAGTALQPYIVSVDVTRAFDHVDIPLLLSLVEPLLRQDAYTVLKYQEVVPSLGQVKVLHRRLAAAAPQGGEGPAPFPQLAARWAAAQKGKVFTDQVVYERLTRQQALDLLRQHLTANLVRLRRRWCAQACGIAQGSTLSTLLCSLYLAHLERTQLAPLLKLHTPADPGAAPVAAGPGPAPQQQQQLTMARSFALAMLEGFESHNVAVNPDKTKLSFALQLAAASSGAGVGSGSAAKGAASAAGGGQGGVMPATVWRSGDGATFVKWCGLLLNTGTLELQGDYTRYCGEHIATSLTLPLRKHPGAQLATRLCQYLRPKIHPLLLDGTINSPQTVRLNLYQAFLLAAMKFHCYVRALPAAPAPGTAVLLDAILSGIAFMHTLTRRRRVASAHQQGLAVECCTRVPQAHVRWLGITAFIRVLRRKQTAYTALLAQLQELAEAPALRGAARQLAAVVEPARSSVFDSILY</sequence>
<evidence type="ECO:0000256" key="4">
    <source>
        <dbReference type="ARBA" id="ARBA00022454"/>
    </source>
</evidence>
<dbReference type="SMART" id="SM00975">
    <property type="entry name" value="Telomerase_RBD"/>
    <property type="match status" value="1"/>
</dbReference>
<comment type="caution">
    <text evidence="16">The sequence shown here is derived from an EMBL/GenBank/DDBJ whole genome shotgun (WGS) entry which is preliminary data.</text>
</comment>
<dbReference type="STRING" id="3076.A0A2P6TY88"/>
<comment type="function">
    <text evidence="13">Telomerase is a ribonucleoprotein enzyme essential for the replication of chromosome termini in most eukaryotes. It elongates telomeres. It is a reverse transcriptase that adds simple sequence repeats to chromosome ends by copying a template sequence within the RNA component of the enzyme.</text>
</comment>
<organism evidence="16 17">
    <name type="scientific">Chlorella sorokiniana</name>
    <name type="common">Freshwater green alga</name>
    <dbReference type="NCBI Taxonomy" id="3076"/>
    <lineage>
        <taxon>Eukaryota</taxon>
        <taxon>Viridiplantae</taxon>
        <taxon>Chlorophyta</taxon>
        <taxon>core chlorophytes</taxon>
        <taxon>Trebouxiophyceae</taxon>
        <taxon>Chlorellales</taxon>
        <taxon>Chlorellaceae</taxon>
        <taxon>Chlorella clade</taxon>
        <taxon>Chlorella</taxon>
    </lineage>
</organism>
<feature type="compositionally biased region" description="Low complexity" evidence="14">
    <location>
        <begin position="261"/>
        <end position="274"/>
    </location>
</feature>
<evidence type="ECO:0000256" key="9">
    <source>
        <dbReference type="ARBA" id="ARBA00022895"/>
    </source>
</evidence>
<reference evidence="16 17" key="1">
    <citation type="journal article" date="2018" name="Plant J.">
        <title>Genome sequences of Chlorella sorokiniana UTEX 1602 and Micractinium conductrix SAG 241.80: implications to maltose excretion by a green alga.</title>
        <authorList>
            <person name="Arriola M.B."/>
            <person name="Velmurugan N."/>
            <person name="Zhang Y."/>
            <person name="Plunkett M.H."/>
            <person name="Hondzo H."/>
            <person name="Barney B.M."/>
        </authorList>
    </citation>
    <scope>NUCLEOTIDE SEQUENCE [LARGE SCALE GENOMIC DNA]</scope>
    <source>
        <strain evidence="17">UTEX 1602</strain>
    </source>
</reference>
<keyword evidence="5 13" id="KW-0808">Transferase</keyword>
<evidence type="ECO:0000259" key="15">
    <source>
        <dbReference type="PROSITE" id="PS50878"/>
    </source>
</evidence>
<evidence type="ECO:0000256" key="7">
    <source>
        <dbReference type="ARBA" id="ARBA00022723"/>
    </source>
</evidence>
<dbReference type="GO" id="GO:0000333">
    <property type="term" value="C:telomerase catalytic core complex"/>
    <property type="evidence" value="ECO:0007669"/>
    <property type="project" value="TreeGrafter"/>
</dbReference>
<dbReference type="Gene3D" id="1.10.357.90">
    <property type="match status" value="1"/>
</dbReference>
<dbReference type="EMBL" id="LHPG02000004">
    <property type="protein sequence ID" value="PRW59018.1"/>
    <property type="molecule type" value="Genomic_DNA"/>
</dbReference>
<comment type="similarity">
    <text evidence="1 13">Belongs to the reverse transcriptase family. Telomerase subfamily.</text>
</comment>
<keyword evidence="11 13" id="KW-0539">Nucleus</keyword>
<keyword evidence="4 13" id="KW-0158">Chromosome</keyword>
<dbReference type="GO" id="GO:0003720">
    <property type="term" value="F:telomerase activity"/>
    <property type="evidence" value="ECO:0007669"/>
    <property type="project" value="InterPro"/>
</dbReference>
<keyword evidence="6 13" id="KW-0548">Nucleotidyltransferase</keyword>
<evidence type="ECO:0000256" key="14">
    <source>
        <dbReference type="SAM" id="MobiDB-lite"/>
    </source>
</evidence>
<dbReference type="PANTHER" id="PTHR12066">
    <property type="entry name" value="TELOMERASE REVERSE TRANSCRIPTASE"/>
    <property type="match status" value="1"/>
</dbReference>
<dbReference type="EC" id="2.7.7.49" evidence="2 13"/>
<dbReference type="GO" id="GO:0007004">
    <property type="term" value="P:telomere maintenance via telomerase"/>
    <property type="evidence" value="ECO:0007669"/>
    <property type="project" value="TreeGrafter"/>
</dbReference>
<dbReference type="GO" id="GO:0000781">
    <property type="term" value="C:chromosome, telomeric region"/>
    <property type="evidence" value="ECO:0007669"/>
    <property type="project" value="UniProtKB-SubCell"/>
</dbReference>
<comment type="catalytic activity">
    <reaction evidence="12 13">
        <text>DNA(n) + a 2'-deoxyribonucleoside 5'-triphosphate = DNA(n+1) + diphosphate</text>
        <dbReference type="Rhea" id="RHEA:22508"/>
        <dbReference type="Rhea" id="RHEA-COMP:17339"/>
        <dbReference type="Rhea" id="RHEA-COMP:17340"/>
        <dbReference type="ChEBI" id="CHEBI:33019"/>
        <dbReference type="ChEBI" id="CHEBI:61560"/>
        <dbReference type="ChEBI" id="CHEBI:173112"/>
        <dbReference type="EC" id="2.7.7.49"/>
    </reaction>
</comment>
<accession>A0A2P6TY88</accession>
<feature type="region of interest" description="Disordered" evidence="14">
    <location>
        <begin position="536"/>
        <end position="575"/>
    </location>
</feature>
<dbReference type="GO" id="GO:0046872">
    <property type="term" value="F:metal ion binding"/>
    <property type="evidence" value="ECO:0007669"/>
    <property type="project" value="UniProtKB-KW"/>
</dbReference>
<evidence type="ECO:0000256" key="3">
    <source>
        <dbReference type="ARBA" id="ARBA00016182"/>
    </source>
</evidence>
<evidence type="ECO:0000256" key="2">
    <source>
        <dbReference type="ARBA" id="ARBA00012493"/>
    </source>
</evidence>
<feature type="region of interest" description="Disordered" evidence="14">
    <location>
        <begin position="261"/>
        <end position="379"/>
    </location>
</feature>
<protein>
    <recommendedName>
        <fullName evidence="3 13">Telomerase reverse transcriptase</fullName>
        <ecNumber evidence="2 13">2.7.7.49</ecNumber>
    </recommendedName>
    <alternativeName>
        <fullName evidence="13">Telomerase catalytic subunit</fullName>
    </alternativeName>
</protein>
<evidence type="ECO:0000256" key="12">
    <source>
        <dbReference type="ARBA" id="ARBA00048173"/>
    </source>
</evidence>
<comment type="subcellular location">
    <subcellularLocation>
        <location evidence="13">Nucleus</location>
    </subcellularLocation>
    <subcellularLocation>
        <location evidence="13">Chromosome</location>
        <location evidence="13">Telomere</location>
    </subcellularLocation>
</comment>
<evidence type="ECO:0000256" key="10">
    <source>
        <dbReference type="ARBA" id="ARBA00022918"/>
    </source>
</evidence>
<gene>
    <name evidence="16" type="ORF">C2E21_2583</name>
</gene>
<dbReference type="InterPro" id="IPR049139">
    <property type="entry name" value="TERT_C"/>
</dbReference>
<proteinExistence type="inferred from homology"/>
<dbReference type="PROSITE" id="PS50878">
    <property type="entry name" value="RT_POL"/>
    <property type="match status" value="1"/>
</dbReference>
<evidence type="ECO:0000256" key="8">
    <source>
        <dbReference type="ARBA" id="ARBA00022842"/>
    </source>
</evidence>
<feature type="compositionally biased region" description="Low complexity" evidence="14">
    <location>
        <begin position="325"/>
        <end position="334"/>
    </location>
</feature>
<dbReference type="Proteomes" id="UP000239899">
    <property type="component" value="Unassembled WGS sequence"/>
</dbReference>
<dbReference type="InterPro" id="IPR000477">
    <property type="entry name" value="RT_dom"/>
</dbReference>
<dbReference type="GO" id="GO:0042162">
    <property type="term" value="F:telomeric DNA binding"/>
    <property type="evidence" value="ECO:0007669"/>
    <property type="project" value="TreeGrafter"/>
</dbReference>
<dbReference type="Gene3D" id="1.10.132.70">
    <property type="match status" value="1"/>
</dbReference>